<dbReference type="PANTHER" id="PTHR45737">
    <property type="entry name" value="VON WILLEBRAND FACTOR A DOMAIN-CONTAINING PROTEIN 5A"/>
    <property type="match status" value="1"/>
</dbReference>
<gene>
    <name evidence="3" type="ORF">LVJ94_40815</name>
</gene>
<dbReference type="InterPro" id="IPR013694">
    <property type="entry name" value="VIT"/>
</dbReference>
<feature type="region of interest" description="Disordered" evidence="1">
    <location>
        <begin position="617"/>
        <end position="725"/>
    </location>
</feature>
<dbReference type="InterPro" id="IPR011990">
    <property type="entry name" value="TPR-like_helical_dom_sf"/>
</dbReference>
<dbReference type="Gene3D" id="3.40.50.410">
    <property type="entry name" value="von Willebrand factor, type A domain"/>
    <property type="match status" value="1"/>
</dbReference>
<evidence type="ECO:0000313" key="3">
    <source>
        <dbReference type="EMBL" id="WXB03234.1"/>
    </source>
</evidence>
<dbReference type="Proteomes" id="UP001374803">
    <property type="component" value="Chromosome"/>
</dbReference>
<dbReference type="Pfam" id="PF08487">
    <property type="entry name" value="VIT"/>
    <property type="match status" value="1"/>
</dbReference>
<dbReference type="EMBL" id="CP089983">
    <property type="protein sequence ID" value="WXB03234.1"/>
    <property type="molecule type" value="Genomic_DNA"/>
</dbReference>
<evidence type="ECO:0000259" key="2">
    <source>
        <dbReference type="PROSITE" id="PS51468"/>
    </source>
</evidence>
<dbReference type="PROSITE" id="PS51257">
    <property type="entry name" value="PROKAR_LIPOPROTEIN"/>
    <property type="match status" value="1"/>
</dbReference>
<name>A0ABZ2KX08_9BACT</name>
<feature type="compositionally biased region" description="Basic and acidic residues" evidence="1">
    <location>
        <begin position="699"/>
        <end position="712"/>
    </location>
</feature>
<dbReference type="SUPFAM" id="SSF53300">
    <property type="entry name" value="vWA-like"/>
    <property type="match status" value="1"/>
</dbReference>
<feature type="domain" description="VIT" evidence="2">
    <location>
        <begin position="55"/>
        <end position="183"/>
    </location>
</feature>
<dbReference type="PROSITE" id="PS51468">
    <property type="entry name" value="VIT"/>
    <property type="match status" value="1"/>
</dbReference>
<evidence type="ECO:0000313" key="4">
    <source>
        <dbReference type="Proteomes" id="UP001374803"/>
    </source>
</evidence>
<dbReference type="PANTHER" id="PTHR45737:SF6">
    <property type="entry name" value="VON WILLEBRAND FACTOR A DOMAIN-CONTAINING PROTEIN 5A"/>
    <property type="match status" value="1"/>
</dbReference>
<evidence type="ECO:0000256" key="1">
    <source>
        <dbReference type="SAM" id="MobiDB-lite"/>
    </source>
</evidence>
<dbReference type="RefSeq" id="WP_394832863.1">
    <property type="nucleotide sequence ID" value="NZ_CP089929.1"/>
</dbReference>
<organism evidence="3 4">
    <name type="scientific">Pendulispora rubella</name>
    <dbReference type="NCBI Taxonomy" id="2741070"/>
    <lineage>
        <taxon>Bacteria</taxon>
        <taxon>Pseudomonadati</taxon>
        <taxon>Myxococcota</taxon>
        <taxon>Myxococcia</taxon>
        <taxon>Myxococcales</taxon>
        <taxon>Sorangiineae</taxon>
        <taxon>Pendulisporaceae</taxon>
        <taxon>Pendulispora</taxon>
    </lineage>
</organism>
<dbReference type="SUPFAM" id="SSF48452">
    <property type="entry name" value="TPR-like"/>
    <property type="match status" value="1"/>
</dbReference>
<protein>
    <submittedName>
        <fullName evidence="3">Tetratricopeptide repeat protein</fullName>
    </submittedName>
</protein>
<feature type="compositionally biased region" description="Pro residues" evidence="1">
    <location>
        <begin position="677"/>
        <end position="698"/>
    </location>
</feature>
<dbReference type="Gene3D" id="1.25.40.10">
    <property type="entry name" value="Tetratricopeptide repeat domain"/>
    <property type="match status" value="1"/>
</dbReference>
<feature type="region of interest" description="Disordered" evidence="1">
    <location>
        <begin position="591"/>
        <end position="610"/>
    </location>
</feature>
<dbReference type="InterPro" id="IPR036465">
    <property type="entry name" value="vWFA_dom_sf"/>
</dbReference>
<dbReference type="CDD" id="cd00198">
    <property type="entry name" value="vWFA"/>
    <property type="match status" value="1"/>
</dbReference>
<reference evidence="3" key="1">
    <citation type="submission" date="2021-12" db="EMBL/GenBank/DDBJ databases">
        <title>Discovery of the Pendulisporaceae a myxobacterial family with distinct sporulation behavior and unique specialized metabolism.</title>
        <authorList>
            <person name="Garcia R."/>
            <person name="Popoff A."/>
            <person name="Bader C.D."/>
            <person name="Loehr J."/>
            <person name="Walesch S."/>
            <person name="Walt C."/>
            <person name="Boldt J."/>
            <person name="Bunk B."/>
            <person name="Haeckl F.J.F.P.J."/>
            <person name="Gunesch A.P."/>
            <person name="Birkelbach J."/>
            <person name="Nuebel U."/>
            <person name="Pietschmann T."/>
            <person name="Bach T."/>
            <person name="Mueller R."/>
        </authorList>
    </citation>
    <scope>NUCLEOTIDE SEQUENCE</scope>
    <source>
        <strain evidence="3">MSr11367</strain>
    </source>
</reference>
<accession>A0ABZ2KX08</accession>
<sequence>MRRLLPFLLASAALATSAGCRTAQSSRGSTDERSRAAELLAAEPIVEEPLPRPKDVPPLRLTASDGTGLRLTRLKARAVLDEPLAYTEVRLAFENPENRTLEGRFEITLPPGATVSRFAMKIGESWQEAEMIEKARARVVYEDFLHRKQDPALLEQAAPNAFSARVFPIPARGTKEILVAYAQELAPGAGYVFPLAGLPAVDDFDVIVSRAGDEQALQTRKRRDDAPLTEDVVVAPASLRRDGVRSGRIVLARVRPFASAGPEPFEGGTVVLVDTSASRALGFADQAALVEGLAREIASGADPSARLVVAAFDQDVESIYDGNAAGYGTQATAKLIARGALGASNLEDALSWVAKNAHEIRRVVVVSDGVATAGSSDGEKLSAAAARLRDTGVQRLDAVAVGGIRDDAALARLTSGALPHDGVVVDGARDAHALAKRLTRTAQSGLTVQVEGATWVWPERLDGVQPGDERLVYAEVPEESPVRIRIGQGAPTTAELRNVDAPLLEHTWAQAKIASVLAHAEGPKDDVARRRVIELSTRHRVLSPYTSLLVLETDADYARFDIDRKAPGNLLAIRDGRVTLEHRGEAWLGKNKGKEIAPSAAPRATGTVALDDTRAAPAEEFEKKSDSAPPPRPRPHGIAGGHGSATGTALTGAPDAPSPPQAKPSPRTSDADDPWGPAAPSPAPSTASPAPPAAPSTPPREDGVTTMREEAPMQRPMRSRSRGPVDMGMGSYDGDDLPARKIHPYTGNFGEVMDAIAHNDAKRALETATRMHDQAPGDVMSLVALGEALEARGDVARAARSYGSLIDLFPSRADLRRFAGERLERLRSPGALELAIDTYFKAKEERPDHPASHRLLAFAHLRKGNFAEAFAVAAAGAKRRYPEGRFAGVERILREDLGLIAAAWMRAEPDLREEITKRLREAGGTLESRPSLRFVLNWETDANDVDFHIFDARGGHAFYQRPQLGSGGELYADVTTGYGPECFTIRAPRSARAAPYKLQAHYYSRGPMGYGMGKLEILDHDGRGNITFEERPFVVMADQAFVDLGTVK</sequence>
<keyword evidence="4" id="KW-1185">Reference proteome</keyword>
<proteinExistence type="predicted"/>